<name>A0A1T5KA50_9MICO</name>
<dbReference type="STRING" id="526729.SAMN04324258_1978"/>
<dbReference type="AlphaFoldDB" id="A0A1T5KA50"/>
<gene>
    <name evidence="3" type="ORF">SAMN04324258_1978</name>
</gene>
<protein>
    <submittedName>
        <fullName evidence="3">Uncharacterized protein</fullName>
    </submittedName>
</protein>
<organism evidence="3 4">
    <name type="scientific">Krasilnikoviella flava</name>
    <dbReference type="NCBI Taxonomy" id="526729"/>
    <lineage>
        <taxon>Bacteria</taxon>
        <taxon>Bacillati</taxon>
        <taxon>Actinomycetota</taxon>
        <taxon>Actinomycetes</taxon>
        <taxon>Micrococcales</taxon>
        <taxon>Promicromonosporaceae</taxon>
        <taxon>Krasilnikoviella</taxon>
    </lineage>
</organism>
<feature type="transmembrane region" description="Helical" evidence="2">
    <location>
        <begin position="200"/>
        <end position="218"/>
    </location>
</feature>
<keyword evidence="4" id="KW-1185">Reference proteome</keyword>
<dbReference type="EMBL" id="FUZQ01000003">
    <property type="protein sequence ID" value="SKC60514.1"/>
    <property type="molecule type" value="Genomic_DNA"/>
</dbReference>
<keyword evidence="2" id="KW-0812">Transmembrane</keyword>
<feature type="transmembrane region" description="Helical" evidence="2">
    <location>
        <begin position="155"/>
        <end position="180"/>
    </location>
</feature>
<sequence>MHPVRPTGQASGVAVTLPGMFSDRRRRRAARRVRPGDGHALKRYRWWQPLSRALFHLDLVGDDGRPERWSVDVRLWGDSDDGDVRARLYRDGVHQATSKLPAELPVTGGTVQVDNSGYGLRRCHYVAPDGRERQLTPDPASAEGRRARLERDRPGLSRGIGVATWVVLALALVLGVPQIVEQVSQIPPVAEHFGTFTSPVHLSAGLNVALLVATLVASTERALRLRYHWLLDGGLFGGED</sequence>
<accession>A0A1T5KA50</accession>
<keyword evidence="2" id="KW-0472">Membrane</keyword>
<feature type="region of interest" description="Disordered" evidence="1">
    <location>
        <begin position="129"/>
        <end position="149"/>
    </location>
</feature>
<evidence type="ECO:0000313" key="4">
    <source>
        <dbReference type="Proteomes" id="UP000189777"/>
    </source>
</evidence>
<dbReference type="Proteomes" id="UP000189777">
    <property type="component" value="Unassembled WGS sequence"/>
</dbReference>
<evidence type="ECO:0000313" key="3">
    <source>
        <dbReference type="EMBL" id="SKC60514.1"/>
    </source>
</evidence>
<reference evidence="3 4" key="1">
    <citation type="submission" date="2017-02" db="EMBL/GenBank/DDBJ databases">
        <authorList>
            <person name="Peterson S.W."/>
        </authorList>
    </citation>
    <scope>NUCLEOTIDE SEQUENCE [LARGE SCALE GENOMIC DNA]</scope>
    <source>
        <strain evidence="3 4">DSM 21481</strain>
    </source>
</reference>
<keyword evidence="2" id="KW-1133">Transmembrane helix</keyword>
<evidence type="ECO:0000256" key="2">
    <source>
        <dbReference type="SAM" id="Phobius"/>
    </source>
</evidence>
<evidence type="ECO:0000256" key="1">
    <source>
        <dbReference type="SAM" id="MobiDB-lite"/>
    </source>
</evidence>
<proteinExistence type="predicted"/>